<dbReference type="Proteomes" id="UP000180098">
    <property type="component" value="Unassembled WGS sequence"/>
</dbReference>
<protein>
    <submittedName>
        <fullName evidence="2">Uncharacterized protein</fullName>
    </submittedName>
</protein>
<keyword evidence="3" id="KW-1185">Reference proteome</keyword>
<keyword evidence="1" id="KW-0812">Transmembrane</keyword>
<evidence type="ECO:0000256" key="1">
    <source>
        <dbReference type="SAM" id="Phobius"/>
    </source>
</evidence>
<dbReference type="EMBL" id="MLQQ01000018">
    <property type="protein sequence ID" value="OIJ12857.1"/>
    <property type="molecule type" value="Genomic_DNA"/>
</dbReference>
<sequence length="91" mass="10530">MSRKTWIIGNVFIGVGSIISFLYILFGLFWSHPQLMPWYLGLVILIFVTFNYFAIKQHKLIVWGAALLIMFASALTAYLFHGIFVLNVLRF</sequence>
<dbReference type="AlphaFoldDB" id="A0A1S2LME1"/>
<proteinExistence type="predicted"/>
<feature type="transmembrane region" description="Helical" evidence="1">
    <location>
        <begin position="36"/>
        <end position="53"/>
    </location>
</feature>
<organism evidence="2 3">
    <name type="scientific">Anaerobacillus arseniciselenatis</name>
    <dbReference type="NCBI Taxonomy" id="85682"/>
    <lineage>
        <taxon>Bacteria</taxon>
        <taxon>Bacillati</taxon>
        <taxon>Bacillota</taxon>
        <taxon>Bacilli</taxon>
        <taxon>Bacillales</taxon>
        <taxon>Bacillaceae</taxon>
        <taxon>Anaerobacillus</taxon>
    </lineage>
</organism>
<dbReference type="OrthoDB" id="9958349at2"/>
<feature type="transmembrane region" description="Helical" evidence="1">
    <location>
        <begin position="60"/>
        <end position="86"/>
    </location>
</feature>
<dbReference type="RefSeq" id="WP_071313164.1">
    <property type="nucleotide sequence ID" value="NZ_MLQQ01000018.1"/>
</dbReference>
<gene>
    <name evidence="2" type="ORF">BKP35_09825</name>
</gene>
<reference evidence="2 3" key="1">
    <citation type="submission" date="2016-10" db="EMBL/GenBank/DDBJ databases">
        <title>Draft genome sequences of four alkaliphilic bacteria belonging to the Anaerobacillus genus.</title>
        <authorList>
            <person name="Bassil N.M."/>
            <person name="Lloyd J.R."/>
        </authorList>
    </citation>
    <scope>NUCLEOTIDE SEQUENCE [LARGE SCALE GENOMIC DNA]</scope>
    <source>
        <strain evidence="2 3">DSM 15340</strain>
    </source>
</reference>
<feature type="transmembrane region" description="Helical" evidence="1">
    <location>
        <begin position="7"/>
        <end position="30"/>
    </location>
</feature>
<keyword evidence="1" id="KW-0472">Membrane</keyword>
<keyword evidence="1" id="KW-1133">Transmembrane helix</keyword>
<name>A0A1S2LME1_9BACI</name>
<accession>A0A1S2LME1</accession>
<evidence type="ECO:0000313" key="3">
    <source>
        <dbReference type="Proteomes" id="UP000180098"/>
    </source>
</evidence>
<comment type="caution">
    <text evidence="2">The sequence shown here is derived from an EMBL/GenBank/DDBJ whole genome shotgun (WGS) entry which is preliminary data.</text>
</comment>
<evidence type="ECO:0000313" key="2">
    <source>
        <dbReference type="EMBL" id="OIJ12857.1"/>
    </source>
</evidence>